<evidence type="ECO:0000256" key="7">
    <source>
        <dbReference type="PIRSR" id="PIRSR002549-4"/>
    </source>
</evidence>
<evidence type="ECO:0000256" key="4">
    <source>
        <dbReference type="ARBA" id="ARBA00023157"/>
    </source>
</evidence>
<keyword evidence="4 7" id="KW-1015">Disulfide bond</keyword>
<dbReference type="GO" id="GO:0046872">
    <property type="term" value="F:metal ion binding"/>
    <property type="evidence" value="ECO:0007669"/>
    <property type="project" value="UniProtKB-KW"/>
</dbReference>
<feature type="disulfide bond" evidence="7">
    <location>
        <begin position="145"/>
        <end position="235"/>
    </location>
</feature>
<feature type="binding site" evidence="5">
    <location>
        <position position="572"/>
    </location>
    <ligand>
        <name>hydrogencarbonate</name>
        <dbReference type="ChEBI" id="CHEBI:17544"/>
        <label>1</label>
    </ligand>
</feature>
<dbReference type="RefSeq" id="XP_005181705.1">
    <property type="nucleotide sequence ID" value="XM_005181648.3"/>
</dbReference>
<dbReference type="InterPro" id="IPR016357">
    <property type="entry name" value="Transferrin"/>
</dbReference>
<feature type="binding site" evidence="6">
    <location>
        <position position="229"/>
    </location>
    <ligand>
        <name>Fe(3+)</name>
        <dbReference type="ChEBI" id="CHEBI:29034"/>
        <label>1</label>
    </ligand>
</feature>
<dbReference type="InterPro" id="IPR018195">
    <property type="entry name" value="Transferrin_Fe_BS"/>
</dbReference>
<dbReference type="GO" id="GO:0006826">
    <property type="term" value="P:iron ion transport"/>
    <property type="evidence" value="ECO:0007669"/>
    <property type="project" value="TreeGrafter"/>
</dbReference>
<keyword evidence="11" id="KW-1185">Reference proteome</keyword>
<dbReference type="AlphaFoldDB" id="A0A1I8M8E0"/>
<evidence type="ECO:0000256" key="2">
    <source>
        <dbReference type="ARBA" id="ARBA00022525"/>
    </source>
</evidence>
<dbReference type="Gene3D" id="3.40.190.10">
    <property type="entry name" value="Periplasmic binding protein-like II"/>
    <property type="match status" value="5"/>
</dbReference>
<dbReference type="GO" id="GO:0005886">
    <property type="term" value="C:plasma membrane"/>
    <property type="evidence" value="ECO:0007669"/>
    <property type="project" value="TreeGrafter"/>
</dbReference>
<keyword evidence="8" id="KW-0732">Signal</keyword>
<feature type="disulfide bond" evidence="7">
    <location>
        <begin position="605"/>
        <end position="627"/>
    </location>
</feature>
<evidence type="ECO:0000313" key="11">
    <source>
        <dbReference type="Proteomes" id="UP001652621"/>
    </source>
</evidence>
<dbReference type="GO" id="GO:0005769">
    <property type="term" value="C:early endosome"/>
    <property type="evidence" value="ECO:0007669"/>
    <property type="project" value="TreeGrafter"/>
</dbReference>
<feature type="binding site" evidence="5">
    <location>
        <position position="154"/>
    </location>
    <ligand>
        <name>hydrogencarbonate</name>
        <dbReference type="ChEBI" id="CHEBI:17544"/>
        <label>1</label>
    </ligand>
</feature>
<dbReference type="VEuPathDB" id="VectorBase:MDOA002309"/>
<dbReference type="PROSITE" id="PS51408">
    <property type="entry name" value="TRANSFERRIN_LIKE_4"/>
    <property type="match status" value="2"/>
</dbReference>
<feature type="disulfide bond" evidence="7">
    <location>
        <begin position="188"/>
        <end position="211"/>
    </location>
</feature>
<dbReference type="KEGG" id="mde:101887282"/>
<feature type="binding site" evidence="5">
    <location>
        <position position="153"/>
    </location>
    <ligand>
        <name>hydrogencarbonate</name>
        <dbReference type="ChEBI" id="CHEBI:17544"/>
        <label>1</label>
    </ligand>
</feature>
<feature type="chain" id="PRO_5044560008" evidence="8">
    <location>
        <begin position="20"/>
        <end position="831"/>
    </location>
</feature>
<reference evidence="12" key="2">
    <citation type="submission" date="2025-04" db="UniProtKB">
        <authorList>
            <consortium name="RefSeq"/>
        </authorList>
    </citation>
    <scope>IDENTIFICATION</scope>
    <source>
        <strain evidence="12">Aabys</strain>
    </source>
</reference>
<dbReference type="EnsemblMetazoa" id="MDOA002309-RA">
    <property type="protein sequence ID" value="MDOA002309-PA"/>
    <property type="gene ID" value="MDOA002309"/>
</dbReference>
<protein>
    <submittedName>
        <fullName evidence="12">Melanotransferrin</fullName>
    </submittedName>
</protein>
<feature type="disulfide bond" evidence="7">
    <location>
        <begin position="624"/>
        <end position="635"/>
    </location>
</feature>
<evidence type="ECO:0000256" key="6">
    <source>
        <dbReference type="PIRSR" id="PIRSR002549-3"/>
    </source>
</evidence>
<feature type="disulfide bond" evidence="7">
    <location>
        <begin position="271"/>
        <end position="285"/>
    </location>
</feature>
<evidence type="ECO:0000313" key="10">
    <source>
        <dbReference type="EnsemblMetazoa" id="MDOA002309-PA"/>
    </source>
</evidence>
<evidence type="ECO:0000256" key="5">
    <source>
        <dbReference type="PIRSR" id="PIRSR002549-2"/>
    </source>
</evidence>
<dbReference type="PIRSF" id="PIRSF002549">
    <property type="entry name" value="Transferrin"/>
    <property type="match status" value="1"/>
</dbReference>
<evidence type="ECO:0000256" key="8">
    <source>
        <dbReference type="SAM" id="SignalP"/>
    </source>
</evidence>
<feature type="binding site" evidence="5">
    <location>
        <position position="565"/>
    </location>
    <ligand>
        <name>hydrogencarbonate</name>
        <dbReference type="ChEBI" id="CHEBI:17544"/>
        <label>1</label>
    </ligand>
</feature>
<dbReference type="PRINTS" id="PR00422">
    <property type="entry name" value="TRANSFERRIN"/>
</dbReference>
<dbReference type="PANTHER" id="PTHR11485">
    <property type="entry name" value="TRANSFERRIN"/>
    <property type="match status" value="1"/>
</dbReference>
<name>A0A1I8M8E0_MUSDO</name>
<gene>
    <name evidence="10" type="primary">101887282</name>
    <name evidence="12" type="synonym">LOC101887282</name>
</gene>
<dbReference type="InterPro" id="IPR001156">
    <property type="entry name" value="Transferrin-like_dom"/>
</dbReference>
<dbReference type="VEuPathDB" id="VectorBase:MDOMA2_005985"/>
<evidence type="ECO:0000259" key="9">
    <source>
        <dbReference type="PROSITE" id="PS51408"/>
    </source>
</evidence>
<feature type="disulfide bond" evidence="7">
    <location>
        <begin position="693"/>
        <end position="707"/>
    </location>
</feature>
<feature type="binding site" evidence="6">
    <location>
        <position position="539"/>
    </location>
    <ligand>
        <name>Fe(3+)</name>
        <dbReference type="ChEBI" id="CHEBI:29034"/>
        <label>1</label>
    </ligand>
</feature>
<feature type="disulfide bond" evidence="7">
    <location>
        <begin position="34"/>
        <end position="76"/>
    </location>
</feature>
<feature type="disulfide bond" evidence="7">
    <location>
        <begin position="563"/>
        <end position="652"/>
    </location>
</feature>
<dbReference type="OrthoDB" id="9981115at2759"/>
<dbReference type="PROSITE" id="PS00205">
    <property type="entry name" value="TRANSFERRIN_LIKE_1"/>
    <property type="match status" value="1"/>
</dbReference>
<dbReference type="PANTHER" id="PTHR11485:SF29">
    <property type="entry name" value="TRANSFERRIN 2"/>
    <property type="match status" value="1"/>
</dbReference>
<dbReference type="SUPFAM" id="SSF53850">
    <property type="entry name" value="Periplasmic binding protein-like II"/>
    <property type="match status" value="2"/>
</dbReference>
<feature type="disulfide bond" evidence="7">
    <location>
        <begin position="591"/>
        <end position="802"/>
    </location>
</feature>
<feature type="domain" description="Transferrin-like" evidence="9">
    <location>
        <begin position="456"/>
        <end position="802"/>
    </location>
</feature>
<dbReference type="CDD" id="cd13529">
    <property type="entry name" value="PBP2_transferrin"/>
    <property type="match status" value="2"/>
</dbReference>
<dbReference type="Pfam" id="PF00405">
    <property type="entry name" value="Transferrin"/>
    <property type="match status" value="2"/>
</dbReference>
<dbReference type="GO" id="GO:0055037">
    <property type="term" value="C:recycling endosome"/>
    <property type="evidence" value="ECO:0007669"/>
    <property type="project" value="TreeGrafter"/>
</dbReference>
<feature type="disulfide bond" evidence="7">
    <location>
        <begin position="459"/>
        <end position="496"/>
    </location>
</feature>
<feature type="binding site" evidence="5">
    <location>
        <position position="571"/>
    </location>
    <ligand>
        <name>hydrogencarbonate</name>
        <dbReference type="ChEBI" id="CHEBI:17544"/>
        <label>1</label>
    </ligand>
</feature>
<dbReference type="SMART" id="SM00094">
    <property type="entry name" value="TR_FER"/>
    <property type="match status" value="2"/>
</dbReference>
<dbReference type="FunFam" id="3.40.190.10:FF:000095">
    <property type="entry name" value="Lactotransferrin"/>
    <property type="match status" value="1"/>
</dbReference>
<feature type="signal peptide" evidence="8">
    <location>
        <begin position="1"/>
        <end position="19"/>
    </location>
</feature>
<keyword evidence="6" id="KW-0479">Metal-binding</keyword>
<dbReference type="eggNOG" id="ENOG502QSZB">
    <property type="taxonomic scope" value="Eukaryota"/>
</dbReference>
<dbReference type="GO" id="GO:0005615">
    <property type="term" value="C:extracellular space"/>
    <property type="evidence" value="ECO:0007669"/>
    <property type="project" value="InterPro"/>
</dbReference>
<feature type="disulfide bond" evidence="7">
    <location>
        <begin position="44"/>
        <end position="67"/>
    </location>
</feature>
<proteinExistence type="predicted"/>
<feature type="binding site" evidence="6">
    <location>
        <position position="511"/>
    </location>
    <ligand>
        <name>Fe(3+)</name>
        <dbReference type="ChEBI" id="CHEBI:29034"/>
        <label>1</label>
    </ligand>
</feature>
<sequence>MYKILSIVALLFTIGKIQAQYDFTEQRVDHVIWCTKSVEEQYKCQNLTLAIERDRALFDDALLNLTCFKAYSADECIHHIDRENAHITSLDAGDVFTAGRYNSLIPLMQEKFEGGFTNYHSVAVVKSGTLQDVTSLRDLRQKKACFPWVGSLAGWIVPIYTLQREGGMEVVDCNNQVKTAANYFNNSCAVYSLIDKYNPIGDNSDKLCTLCTGKIPVGRCSAADPYFGYDGAFRCLLEAGDVAFLRDSTVFEMLETPEFKNISPERFELLCRDGRRVPISEFRQCNWGLIPSDAIVTSSARTFLERKKYQKFLKKIIELYSDGLKEDPQLQTALNGNRGFNYNNNYNNDRNNAYDNFNYNSQNYDQYNRNRFSNARNDRLDSGFTTDRTTDNLNTSVQYEKFNIFESKRYGRTNLLFQDVAKSLAVINEDDQSFSKYLQSSIDYIYGLRECPVPAMTLCVTSDPELEKCIKMRIALKAQILKPELICKKMHSHINCMQWIQSGKADIAVFDAGDVYTAGLTYDLIPFMSEVYNLGEPEYYVVAVAKEEDRDTELTYLKGKYTCHTGINTAAGWTYPLAHMISNGWIRPYGCDSIRAAAEYFTKSCIPGAISNEYNTGVPYDSMCDLCHGTSYRYCRRDASEDYYGHTGAFRCLVEGGGHVAFMKHTTVMENTGGKRKEWWARNALNDDFELLCTDGKRAELQDYKKCNLGKVKANAIVTRGGVNYNETEINAYINLLTYAQQLYGRKNVDAFSFSMFSSPINYYDLIFQDATRQLKVIPPNQRRYDIYLGSDFMRARRITDCHAGSMKISTSFPMILFLTASLIYLVRISF</sequence>
<keyword evidence="6" id="KW-0408">Iron</keyword>
<comment type="subcellular location">
    <subcellularLocation>
        <location evidence="1">Secreted</location>
    </subcellularLocation>
</comment>
<reference evidence="10" key="1">
    <citation type="submission" date="2020-05" db="UniProtKB">
        <authorList>
            <consortium name="EnsemblMetazoa"/>
        </authorList>
    </citation>
    <scope>IDENTIFICATION</scope>
    <source>
        <strain evidence="10">Aabys</strain>
    </source>
</reference>
<keyword evidence="3" id="KW-0677">Repeat</keyword>
<dbReference type="STRING" id="7370.A0A1I8M8E0"/>
<feature type="domain" description="Transferrin-like" evidence="9">
    <location>
        <begin position="31"/>
        <end position="373"/>
    </location>
</feature>
<organism evidence="10">
    <name type="scientific">Musca domestica</name>
    <name type="common">House fly</name>
    <dbReference type="NCBI Taxonomy" id="7370"/>
    <lineage>
        <taxon>Eukaryota</taxon>
        <taxon>Metazoa</taxon>
        <taxon>Ecdysozoa</taxon>
        <taxon>Arthropoda</taxon>
        <taxon>Hexapoda</taxon>
        <taxon>Insecta</taxon>
        <taxon>Pterygota</taxon>
        <taxon>Neoptera</taxon>
        <taxon>Endopterygota</taxon>
        <taxon>Diptera</taxon>
        <taxon>Brachycera</taxon>
        <taxon>Muscomorpha</taxon>
        <taxon>Muscoidea</taxon>
        <taxon>Muscidae</taxon>
        <taxon>Musca</taxon>
    </lineage>
</organism>
<dbReference type="Proteomes" id="UP001652621">
    <property type="component" value="Unplaced"/>
</dbReference>
<dbReference type="PROSITE" id="PS00206">
    <property type="entry name" value="TRANSFERRIN_LIKE_2"/>
    <property type="match status" value="1"/>
</dbReference>
<feature type="binding site" evidence="6">
    <location>
        <position position="91"/>
    </location>
    <ligand>
        <name>Fe(3+)</name>
        <dbReference type="ChEBI" id="CHEBI:29034"/>
        <label>1</label>
    </ligand>
</feature>
<keyword evidence="2" id="KW-0964">Secreted</keyword>
<evidence type="ECO:0000256" key="1">
    <source>
        <dbReference type="ARBA" id="ARBA00004613"/>
    </source>
</evidence>
<feature type="binding site" evidence="6">
    <location>
        <position position="119"/>
    </location>
    <ligand>
        <name>Fe(3+)</name>
        <dbReference type="ChEBI" id="CHEBI:29034"/>
        <label>1</label>
    </ligand>
</feature>
<evidence type="ECO:0000313" key="12">
    <source>
        <dbReference type="RefSeq" id="XP_005181705.1"/>
    </source>
</evidence>
<feature type="disulfide bond" evidence="7">
    <location>
        <begin position="469"/>
        <end position="487"/>
    </location>
</feature>
<accession>A0A1I8M8E0</accession>
<evidence type="ECO:0000256" key="3">
    <source>
        <dbReference type="ARBA" id="ARBA00022737"/>
    </source>
</evidence>